<dbReference type="Gene3D" id="3.90.1310.10">
    <property type="entry name" value="Penicillin-binding protein 2a (Domain 2)"/>
    <property type="match status" value="1"/>
</dbReference>
<dbReference type="Pfam" id="PF03717">
    <property type="entry name" value="PBP_dimer"/>
    <property type="match status" value="1"/>
</dbReference>
<evidence type="ECO:0000259" key="10">
    <source>
        <dbReference type="Pfam" id="PF05223"/>
    </source>
</evidence>
<dbReference type="SUPFAM" id="SSF56519">
    <property type="entry name" value="Penicillin binding protein dimerisation domain"/>
    <property type="match status" value="1"/>
</dbReference>
<dbReference type="InterPro" id="IPR036138">
    <property type="entry name" value="PBP_dimer_sf"/>
</dbReference>
<dbReference type="GO" id="GO:0008658">
    <property type="term" value="F:penicillin binding"/>
    <property type="evidence" value="ECO:0007669"/>
    <property type="project" value="InterPro"/>
</dbReference>
<comment type="pathway">
    <text evidence="2">Cell wall biogenesis; peptidoglycan biosynthesis.</text>
</comment>
<evidence type="ECO:0000256" key="7">
    <source>
        <dbReference type="SAM" id="SignalP"/>
    </source>
</evidence>
<dbReference type="Proteomes" id="UP000441354">
    <property type="component" value="Unassembled WGS sequence"/>
</dbReference>
<feature type="domain" description="Penicillin-binding protein dimerisation" evidence="9">
    <location>
        <begin position="153"/>
        <end position="313"/>
    </location>
</feature>
<dbReference type="GO" id="GO:0005886">
    <property type="term" value="C:plasma membrane"/>
    <property type="evidence" value="ECO:0007669"/>
    <property type="project" value="TreeGrafter"/>
</dbReference>
<comment type="catalytic activity">
    <reaction evidence="6">
        <text>Preferential cleavage: (Ac)2-L-Lys-D-Ala-|-D-Ala. Also transpeptidation of peptidyl-alanyl moieties that are N-acyl substituents of D-alanine.</text>
        <dbReference type="EC" id="3.4.16.4"/>
    </reaction>
</comment>
<dbReference type="GO" id="GO:0071555">
    <property type="term" value="P:cell wall organization"/>
    <property type="evidence" value="ECO:0007669"/>
    <property type="project" value="TreeGrafter"/>
</dbReference>
<evidence type="ECO:0000313" key="12">
    <source>
        <dbReference type="Proteomes" id="UP000441354"/>
    </source>
</evidence>
<feature type="chain" id="PRO_5039693868" description="serine-type D-Ala-D-Ala carboxypeptidase" evidence="7">
    <location>
        <begin position="19"/>
        <end position="669"/>
    </location>
</feature>
<dbReference type="InterPro" id="IPR001460">
    <property type="entry name" value="PCN-bd_Tpept"/>
</dbReference>
<comment type="subcellular location">
    <subcellularLocation>
        <location evidence="1">Membrane</location>
    </subcellularLocation>
</comment>
<name>A0A7V7RLD4_9BACI</name>
<dbReference type="Gene3D" id="3.10.450.100">
    <property type="entry name" value="NTF2-like, domain 1"/>
    <property type="match status" value="1"/>
</dbReference>
<dbReference type="EC" id="3.4.16.4" evidence="4"/>
<dbReference type="GO" id="GO:0046677">
    <property type="term" value="P:response to antibiotic"/>
    <property type="evidence" value="ECO:0007669"/>
    <property type="project" value="InterPro"/>
</dbReference>
<sequence length="669" mass="74043">MRKRWLLAASFLIFIVLAGCSKEPMPQDQFSQYIKHWNNQEFTEMYRLLSAKAKETISEDDFVDRYEKVYKDLQISEVEVTSNADEEQEFAEASAALPFYASMNSAAGKIEFTHDATLIKEEHEDEVNWFVEWDTTLIFPELGANDKINYTSIPAQRGDIIDRTGDMLAFNGTLYEIGIVPEEMGNTEETTIKGLSQSLGISEESIENALNADWVQPGHFVPIKRVSPDNERLLNEVFSLPGVLKQDVKGRVYPAGESAAHLIGYVGPITAEELEKNEGKGYSSTDLVGKRGLEQVLEERLKGTNGIKISITKEDESEIVLAEKPVENGEKIQLTIDLTVQEDLYEELKGSAGTASAIDPVTGATMALVSSPSFDPNAASLGLTAQEWKTLEENEQQPLLNRFSHNYVPGSVMKPITGAVGLEEGVTTAGETKNIKGLRWQKDTSWGSYRVTRVKDPGSPVNFDQAMMYSDNIYFAQEALQLGKDSFMEGLKAFGFEEEIPYVYPLQSSHTGNMDTEIKLADSGYGQGEVEMNILHLAASYTPFINKGSLIKPVLLESEEKNQVWKENIISEETVAVMNSALRKVIQEPGGTGRAAKMDDYPLAGKTGTAELKLNVGMKGQENGMFVAYNPDSPKLLIAMMIESVEDAGGSGIVVEKVKNVFEKNMERF</sequence>
<dbReference type="InterPro" id="IPR012338">
    <property type="entry name" value="Beta-lactam/transpept-like"/>
</dbReference>
<dbReference type="GO" id="GO:0071972">
    <property type="term" value="F:peptidoglycan L,D-transpeptidase activity"/>
    <property type="evidence" value="ECO:0007669"/>
    <property type="project" value="TreeGrafter"/>
</dbReference>
<dbReference type="Pfam" id="PF05223">
    <property type="entry name" value="MecA_N"/>
    <property type="match status" value="1"/>
</dbReference>
<protein>
    <recommendedName>
        <fullName evidence="4">serine-type D-Ala-D-Ala carboxypeptidase</fullName>
        <ecNumber evidence="4">3.4.16.4</ecNumber>
    </recommendedName>
</protein>
<proteinExistence type="inferred from homology"/>
<dbReference type="PROSITE" id="PS51257">
    <property type="entry name" value="PROKAR_LIPOPROTEIN"/>
    <property type="match status" value="1"/>
</dbReference>
<dbReference type="GO" id="GO:0009002">
    <property type="term" value="F:serine-type D-Ala-D-Ala carboxypeptidase activity"/>
    <property type="evidence" value="ECO:0007669"/>
    <property type="project" value="UniProtKB-EC"/>
</dbReference>
<dbReference type="InterPro" id="IPR007887">
    <property type="entry name" value="MecA_N"/>
</dbReference>
<comment type="similarity">
    <text evidence="3">Belongs to the transpeptidase family.</text>
</comment>
<dbReference type="SUPFAM" id="SSF54427">
    <property type="entry name" value="NTF2-like"/>
    <property type="match status" value="1"/>
</dbReference>
<evidence type="ECO:0000256" key="5">
    <source>
        <dbReference type="ARBA" id="ARBA00023136"/>
    </source>
</evidence>
<dbReference type="EMBL" id="WBOT01000003">
    <property type="protein sequence ID" value="KAB2332545.1"/>
    <property type="molecule type" value="Genomic_DNA"/>
</dbReference>
<evidence type="ECO:0000256" key="3">
    <source>
        <dbReference type="ARBA" id="ARBA00007171"/>
    </source>
</evidence>
<dbReference type="SUPFAM" id="SSF56601">
    <property type="entry name" value="beta-lactamase/transpeptidase-like"/>
    <property type="match status" value="1"/>
</dbReference>
<dbReference type="InterPro" id="IPR050515">
    <property type="entry name" value="Beta-lactam/transpept"/>
</dbReference>
<comment type="caution">
    <text evidence="11">The sequence shown here is derived from an EMBL/GenBank/DDBJ whole genome shotgun (WGS) entry which is preliminary data.</text>
</comment>
<evidence type="ECO:0000259" key="8">
    <source>
        <dbReference type="Pfam" id="PF00905"/>
    </source>
</evidence>
<dbReference type="PANTHER" id="PTHR30627:SF25">
    <property type="entry name" value="PENICILLIN-BINDING PROTEIN 3"/>
    <property type="match status" value="1"/>
</dbReference>
<dbReference type="InterPro" id="IPR032710">
    <property type="entry name" value="NTF2-like_dom_sf"/>
</dbReference>
<evidence type="ECO:0000256" key="4">
    <source>
        <dbReference type="ARBA" id="ARBA00012448"/>
    </source>
</evidence>
<dbReference type="PANTHER" id="PTHR30627">
    <property type="entry name" value="PEPTIDOGLYCAN D,D-TRANSPEPTIDASE"/>
    <property type="match status" value="1"/>
</dbReference>
<keyword evidence="5" id="KW-0472">Membrane</keyword>
<dbReference type="AlphaFoldDB" id="A0A7V7RLD4"/>
<gene>
    <name evidence="11" type="ORF">F7732_10635</name>
</gene>
<dbReference type="OrthoDB" id="9766847at2"/>
<dbReference type="InterPro" id="IPR005311">
    <property type="entry name" value="PBP_dimer"/>
</dbReference>
<feature type="domain" description="Penicillin-binding protein transpeptidase" evidence="8">
    <location>
        <begin position="353"/>
        <end position="662"/>
    </location>
</feature>
<reference evidence="11 12" key="1">
    <citation type="journal article" date="2014" name="Arch. Microbiol.">
        <title>Bacillus mesophilum sp. nov., strain IITR-54T, a novel 4-chlorobiphenyl dechlorinating bacterium.</title>
        <authorList>
            <person name="Manickam N."/>
            <person name="Singh N.K."/>
            <person name="Bajaj A."/>
            <person name="Kumar R.M."/>
            <person name="Kaur G."/>
            <person name="Kaur N."/>
            <person name="Bala M."/>
            <person name="Kumar A."/>
            <person name="Mayilraj S."/>
        </authorList>
    </citation>
    <scope>NUCLEOTIDE SEQUENCE [LARGE SCALE GENOMIC DNA]</scope>
    <source>
        <strain evidence="11 12">IITR-54</strain>
    </source>
</reference>
<accession>A0A7V7RLD4</accession>
<dbReference type="RefSeq" id="WP_151573843.1">
    <property type="nucleotide sequence ID" value="NZ_WBOT01000003.1"/>
</dbReference>
<feature type="domain" description="NTF2-like N-terminal transpeptidase" evidence="10">
    <location>
        <begin position="26"/>
        <end position="146"/>
    </location>
</feature>
<dbReference type="Pfam" id="PF00905">
    <property type="entry name" value="Transpeptidase"/>
    <property type="match status" value="1"/>
</dbReference>
<dbReference type="GO" id="GO:0009252">
    <property type="term" value="P:peptidoglycan biosynthetic process"/>
    <property type="evidence" value="ECO:0007669"/>
    <property type="project" value="UniProtKB-UniPathway"/>
</dbReference>
<evidence type="ECO:0000256" key="2">
    <source>
        <dbReference type="ARBA" id="ARBA00004752"/>
    </source>
</evidence>
<evidence type="ECO:0000256" key="1">
    <source>
        <dbReference type="ARBA" id="ARBA00004370"/>
    </source>
</evidence>
<evidence type="ECO:0000313" key="11">
    <source>
        <dbReference type="EMBL" id="KAB2332545.1"/>
    </source>
</evidence>
<dbReference type="UniPathway" id="UPA00219"/>
<dbReference type="Gene3D" id="3.40.710.10">
    <property type="entry name" value="DD-peptidase/beta-lactamase superfamily"/>
    <property type="match status" value="1"/>
</dbReference>
<evidence type="ECO:0000259" key="9">
    <source>
        <dbReference type="Pfam" id="PF03717"/>
    </source>
</evidence>
<organism evidence="11 12">
    <name type="scientific">Bacillus mesophilum</name>
    <dbReference type="NCBI Taxonomy" id="1071718"/>
    <lineage>
        <taxon>Bacteria</taxon>
        <taxon>Bacillati</taxon>
        <taxon>Bacillota</taxon>
        <taxon>Bacilli</taxon>
        <taxon>Bacillales</taxon>
        <taxon>Bacillaceae</taxon>
        <taxon>Bacillus</taxon>
    </lineage>
</organism>
<keyword evidence="7" id="KW-0732">Signal</keyword>
<evidence type="ECO:0000256" key="6">
    <source>
        <dbReference type="ARBA" id="ARBA00034000"/>
    </source>
</evidence>
<keyword evidence="12" id="KW-1185">Reference proteome</keyword>
<feature type="signal peptide" evidence="7">
    <location>
        <begin position="1"/>
        <end position="18"/>
    </location>
</feature>
<dbReference type="Gene3D" id="3.30.1390.30">
    <property type="entry name" value="Penicillin-binding protein 2a, domain 3"/>
    <property type="match status" value="1"/>
</dbReference>